<dbReference type="InterPro" id="IPR036458">
    <property type="entry name" value="Na:dicarbo_symporter_sf"/>
</dbReference>
<dbReference type="GO" id="GO:0015293">
    <property type="term" value="F:symporter activity"/>
    <property type="evidence" value="ECO:0007669"/>
    <property type="project" value="UniProtKB-KW"/>
</dbReference>
<evidence type="ECO:0000256" key="4">
    <source>
        <dbReference type="ARBA" id="ARBA00022692"/>
    </source>
</evidence>
<dbReference type="Gene3D" id="1.10.3860.10">
    <property type="entry name" value="Sodium:dicarboxylate symporter"/>
    <property type="match status" value="1"/>
</dbReference>
<comment type="subcellular location">
    <subcellularLocation>
        <location evidence="1">Cell membrane</location>
        <topology evidence="1">Multi-pass membrane protein</topology>
    </subcellularLocation>
</comment>
<sequence>MNTKNKGLSLPLQMLGGLVLGVACGVFAPGFAGKLGFLSAMFGHAIKMVVMPLIFLSVTVGVFRAGRLRERLGKVALASIVFFVVMTGLAASLGLLLNFAFRPGLGASLTPSGSMPAALASSIDWTKFLVDLIPANIVAALAAGNSLPVLVFGVILGAALAAAPERAEPAIAVFEALLSGLFKMTQWVIAWSPLAIFAAIAQLLSAKGFSGVHSLVELLGVAYLGMAVLAVVLTVVIRVAGQSPLAVLRKVKEPLILGFTTRSSEITYPLHLKKLVEFGVPHGVASTILPLAYIFNRDGAVLYTALAVGYLADAYHLAWSWPLVITILILTIITIDGAANVPSGAIVAITIVLTSIGLPADAVLLLLGVDAFFDMGRTALNVYGSTAAAAVAVRLSGSEDGIAAESVTRQASV</sequence>
<evidence type="ECO:0000313" key="8">
    <source>
        <dbReference type="EMBL" id="POZ80986.1"/>
    </source>
</evidence>
<dbReference type="Proteomes" id="UP000238655">
    <property type="component" value="Chromosome 3"/>
</dbReference>
<dbReference type="GO" id="GO:0005886">
    <property type="term" value="C:plasma membrane"/>
    <property type="evidence" value="ECO:0007669"/>
    <property type="project" value="UniProtKB-SubCell"/>
</dbReference>
<evidence type="ECO:0000256" key="1">
    <source>
        <dbReference type="ARBA" id="ARBA00004651"/>
    </source>
</evidence>
<feature type="transmembrane region" description="Helical" evidence="7">
    <location>
        <begin position="75"/>
        <end position="101"/>
    </location>
</feature>
<evidence type="ECO:0000256" key="2">
    <source>
        <dbReference type="ARBA" id="ARBA00022448"/>
    </source>
</evidence>
<feature type="transmembrane region" description="Helical" evidence="7">
    <location>
        <begin position="12"/>
        <end position="32"/>
    </location>
</feature>
<keyword evidence="2" id="KW-0813">Transport</keyword>
<dbReference type="AlphaFoldDB" id="A0A2S5DPG5"/>
<dbReference type="EMBL" id="PQVP01000003">
    <property type="protein sequence ID" value="POZ80986.1"/>
    <property type="molecule type" value="Genomic_DNA"/>
</dbReference>
<keyword evidence="5 7" id="KW-1133">Transmembrane helix</keyword>
<protein>
    <submittedName>
        <fullName evidence="8">Dicarboxylate/amino acid:cation symporter</fullName>
    </submittedName>
</protein>
<keyword evidence="4 7" id="KW-0812">Transmembrane</keyword>
<name>A0A2S5DPG5_9BURK</name>
<evidence type="ECO:0000256" key="3">
    <source>
        <dbReference type="ARBA" id="ARBA00022475"/>
    </source>
</evidence>
<keyword evidence="3" id="KW-1003">Cell membrane</keyword>
<dbReference type="GO" id="GO:0006835">
    <property type="term" value="P:dicarboxylic acid transport"/>
    <property type="evidence" value="ECO:0007669"/>
    <property type="project" value="TreeGrafter"/>
</dbReference>
<comment type="caution">
    <text evidence="8">The sequence shown here is derived from an EMBL/GenBank/DDBJ whole genome shotgun (WGS) entry which is preliminary data.</text>
</comment>
<dbReference type="RefSeq" id="WP_089464085.1">
    <property type="nucleotide sequence ID" value="NZ_CM009577.1"/>
</dbReference>
<feature type="transmembrane region" description="Helical" evidence="7">
    <location>
        <begin position="184"/>
        <end position="206"/>
    </location>
</feature>
<evidence type="ECO:0000256" key="5">
    <source>
        <dbReference type="ARBA" id="ARBA00022989"/>
    </source>
</evidence>
<dbReference type="PANTHER" id="PTHR42865:SF7">
    <property type="entry name" value="PROTON_GLUTAMATE-ASPARTATE SYMPORTER"/>
    <property type="match status" value="1"/>
</dbReference>
<accession>A0A2S5DPG5</accession>
<dbReference type="PROSITE" id="PS51257">
    <property type="entry name" value="PROKAR_LIPOPROTEIN"/>
    <property type="match status" value="1"/>
</dbReference>
<feature type="transmembrane region" description="Helical" evidence="7">
    <location>
        <begin position="218"/>
        <end position="240"/>
    </location>
</feature>
<dbReference type="InterPro" id="IPR001991">
    <property type="entry name" value="Na-dicarboxylate_symporter"/>
</dbReference>
<dbReference type="PRINTS" id="PR00173">
    <property type="entry name" value="EDTRNSPORT"/>
</dbReference>
<proteinExistence type="predicted"/>
<feature type="transmembrane region" description="Helical" evidence="7">
    <location>
        <begin position="44"/>
        <end position="63"/>
    </location>
</feature>
<feature type="transmembrane region" description="Helical" evidence="7">
    <location>
        <begin position="319"/>
        <end position="339"/>
    </location>
</feature>
<evidence type="ECO:0000256" key="6">
    <source>
        <dbReference type="ARBA" id="ARBA00023136"/>
    </source>
</evidence>
<dbReference type="SUPFAM" id="SSF118215">
    <property type="entry name" value="Proton glutamate symport protein"/>
    <property type="match status" value="1"/>
</dbReference>
<feature type="transmembrane region" description="Helical" evidence="7">
    <location>
        <begin position="345"/>
        <end position="367"/>
    </location>
</feature>
<dbReference type="PANTHER" id="PTHR42865">
    <property type="entry name" value="PROTON/GLUTAMATE-ASPARTATE SYMPORTER"/>
    <property type="match status" value="1"/>
</dbReference>
<gene>
    <name evidence="8" type="ORF">C3743_35650</name>
</gene>
<feature type="transmembrane region" description="Helical" evidence="7">
    <location>
        <begin position="137"/>
        <end position="163"/>
    </location>
</feature>
<reference evidence="8 9" key="1">
    <citation type="submission" date="2018-01" db="EMBL/GenBank/DDBJ databases">
        <title>Successful Treatment of Persistent Burkholderia cepacia Bacteremia with Ceftazidime-Avibactam.</title>
        <authorList>
            <person name="Tamma P."/>
            <person name="Fan Y."/>
            <person name="Bergman Y."/>
            <person name="Sick-Samuels A."/>
            <person name="Hsu A."/>
            <person name="Timp W."/>
            <person name="Simner P."/>
        </authorList>
    </citation>
    <scope>NUCLEOTIDE SEQUENCE [LARGE SCALE GENOMIC DNA]</scope>
    <source>
        <strain evidence="8 9">170816</strain>
    </source>
</reference>
<organism evidence="8 9">
    <name type="scientific">Burkholderia contaminans</name>
    <dbReference type="NCBI Taxonomy" id="488447"/>
    <lineage>
        <taxon>Bacteria</taxon>
        <taxon>Pseudomonadati</taxon>
        <taxon>Pseudomonadota</taxon>
        <taxon>Betaproteobacteria</taxon>
        <taxon>Burkholderiales</taxon>
        <taxon>Burkholderiaceae</taxon>
        <taxon>Burkholderia</taxon>
        <taxon>Burkholderia cepacia complex</taxon>
    </lineage>
</organism>
<dbReference type="Pfam" id="PF00375">
    <property type="entry name" value="SDF"/>
    <property type="match status" value="1"/>
</dbReference>
<evidence type="ECO:0000256" key="7">
    <source>
        <dbReference type="SAM" id="Phobius"/>
    </source>
</evidence>
<keyword evidence="6 7" id="KW-0472">Membrane</keyword>
<evidence type="ECO:0000313" key="9">
    <source>
        <dbReference type="Proteomes" id="UP000238655"/>
    </source>
</evidence>